<name>A0A5M3Z7F4_ASPTE</name>
<accession>A0A5M3Z7F4</accession>
<feature type="region of interest" description="Disordered" evidence="1">
    <location>
        <begin position="18"/>
        <end position="72"/>
    </location>
</feature>
<keyword evidence="2" id="KW-0560">Oxidoreductase</keyword>
<dbReference type="GO" id="GO:0051213">
    <property type="term" value="F:dioxygenase activity"/>
    <property type="evidence" value="ECO:0007669"/>
    <property type="project" value="UniProtKB-KW"/>
</dbReference>
<evidence type="ECO:0000313" key="2">
    <source>
        <dbReference type="EMBL" id="GFF18719.1"/>
    </source>
</evidence>
<dbReference type="Proteomes" id="UP000452235">
    <property type="component" value="Unassembled WGS sequence"/>
</dbReference>
<dbReference type="OrthoDB" id="5370773at2759"/>
<dbReference type="SUPFAM" id="SSF51182">
    <property type="entry name" value="RmlC-like cupins"/>
    <property type="match status" value="1"/>
</dbReference>
<keyword evidence="3" id="KW-1185">Reference proteome</keyword>
<dbReference type="PANTHER" id="PTHR43346:SF1">
    <property type="entry name" value="QUERCETIN 2,3-DIOXYGENASE-RELATED"/>
    <property type="match status" value="1"/>
</dbReference>
<organism evidence="2 3">
    <name type="scientific">Aspergillus terreus</name>
    <dbReference type="NCBI Taxonomy" id="33178"/>
    <lineage>
        <taxon>Eukaryota</taxon>
        <taxon>Fungi</taxon>
        <taxon>Dikarya</taxon>
        <taxon>Ascomycota</taxon>
        <taxon>Pezizomycotina</taxon>
        <taxon>Eurotiomycetes</taxon>
        <taxon>Eurotiomycetidae</taxon>
        <taxon>Eurotiales</taxon>
        <taxon>Aspergillaceae</taxon>
        <taxon>Aspergillus</taxon>
        <taxon>Aspergillus subgen. Circumdati</taxon>
    </lineage>
</organism>
<dbReference type="Gene3D" id="2.60.120.10">
    <property type="entry name" value="Jelly Rolls"/>
    <property type="match status" value="2"/>
</dbReference>
<reference evidence="2 3" key="1">
    <citation type="submission" date="2020-01" db="EMBL/GenBank/DDBJ databases">
        <title>Aspergillus terreus IFO 6365 whole genome shotgun sequence.</title>
        <authorList>
            <person name="Kanamasa S."/>
            <person name="Takahashi H."/>
        </authorList>
    </citation>
    <scope>NUCLEOTIDE SEQUENCE [LARGE SCALE GENOMIC DNA]</scope>
    <source>
        <strain evidence="2 3">IFO 6365</strain>
    </source>
</reference>
<keyword evidence="2" id="KW-0223">Dioxygenase</keyword>
<gene>
    <name evidence="2" type="ORF">ATEIFO6365_0009008200</name>
</gene>
<evidence type="ECO:0000313" key="3">
    <source>
        <dbReference type="Proteomes" id="UP000452235"/>
    </source>
</evidence>
<dbReference type="VEuPathDB" id="FungiDB:ATEG_07478"/>
<proteinExistence type="predicted"/>
<dbReference type="InterPro" id="IPR052538">
    <property type="entry name" value="Flavonoid_dioxygenase-like"/>
</dbReference>
<dbReference type="PANTHER" id="PTHR43346">
    <property type="entry name" value="LIGAND BINDING DOMAIN PROTEIN, PUTATIVE (AFU_ORTHOLOGUE AFUA_6G14370)-RELATED"/>
    <property type="match status" value="1"/>
</dbReference>
<feature type="compositionally biased region" description="Polar residues" evidence="1">
    <location>
        <begin position="19"/>
        <end position="35"/>
    </location>
</feature>
<dbReference type="InterPro" id="IPR014710">
    <property type="entry name" value="RmlC-like_jellyroll"/>
</dbReference>
<evidence type="ECO:0000256" key="1">
    <source>
        <dbReference type="SAM" id="MobiDB-lite"/>
    </source>
</evidence>
<dbReference type="EMBL" id="BLJY01000009">
    <property type="protein sequence ID" value="GFF18719.1"/>
    <property type="molecule type" value="Genomic_DNA"/>
</dbReference>
<protein>
    <submittedName>
        <fullName evidence="2">Quercetin 2,3-dioxygenase</fullName>
    </submittedName>
</protein>
<sequence length="249" mass="26796">MAKYTTALDDQGLLCPLAKSSTRRSIPTGNPNTKSPPAAAFSDSSRWQRAAKKSTARRQLPDGEGTVYTGGSTSRTLSHRLGHVLPHYANPHAVTIGIQLYRFTVPGPSSDNVFTLMNTNAGATGSLGVLPHIHQAHHENFFTFRGDYGSVPRNTAHTFQMLDPDTDMVGALSPGQLEDLFHALGKNYTSDANTPYVLQAVNDSSAAGPRASEISSLGRFDIYAQVDFQPGEPGESSFIANNYGPKYPN</sequence>
<comment type="caution">
    <text evidence="2">The sequence shown here is derived from an EMBL/GenBank/DDBJ whole genome shotgun (WGS) entry which is preliminary data.</text>
</comment>
<dbReference type="AlphaFoldDB" id="A0A5M3Z7F4"/>
<dbReference type="InterPro" id="IPR011051">
    <property type="entry name" value="RmlC_Cupin_sf"/>
</dbReference>